<evidence type="ECO:0000256" key="2">
    <source>
        <dbReference type="ARBA" id="ARBA00022692"/>
    </source>
</evidence>
<name>A0A557S6I1_9GAMM</name>
<dbReference type="Gene3D" id="1.20.1510.10">
    <property type="entry name" value="Cation efflux protein transmembrane domain"/>
    <property type="match status" value="1"/>
</dbReference>
<dbReference type="AlphaFoldDB" id="A0A557S6I1"/>
<comment type="caution">
    <text evidence="8">The sequence shown here is derived from an EMBL/GenBank/DDBJ whole genome shotgun (WGS) entry which is preliminary data.</text>
</comment>
<evidence type="ECO:0000259" key="7">
    <source>
        <dbReference type="Pfam" id="PF01545"/>
    </source>
</evidence>
<evidence type="ECO:0000256" key="1">
    <source>
        <dbReference type="ARBA" id="ARBA00004141"/>
    </source>
</evidence>
<keyword evidence="4 6" id="KW-1133">Transmembrane helix</keyword>
<gene>
    <name evidence="8" type="ORF">FHP88_12185</name>
</gene>
<keyword evidence="3" id="KW-0862">Zinc</keyword>
<dbReference type="EMBL" id="VMNH01000014">
    <property type="protein sequence ID" value="TVO73002.1"/>
    <property type="molecule type" value="Genomic_DNA"/>
</dbReference>
<sequence>MTGCECGNNLKFDGISRSYKIVLWVIIAINAFMFLVESGASITAQSMALQADALDFLGDSLTYSLTLLAIGHTLHWRASAALFKGLTLSVMGLWVLGSTIYRVFILGVPNEFIMGAIALLAFAANVISALLLLKYRNGDSNVRSVWLCSRNDAIGNLAVMVAAGIVYMTQTQWPDLVVAFLMAFLFLHSATLIIRQALSELRIEQGDAHDPGTSKPEP</sequence>
<dbReference type="InterPro" id="IPR050681">
    <property type="entry name" value="CDF/SLC30A"/>
</dbReference>
<keyword evidence="5 6" id="KW-0472">Membrane</keyword>
<dbReference type="Pfam" id="PF01545">
    <property type="entry name" value="Cation_efflux"/>
    <property type="match status" value="1"/>
</dbReference>
<evidence type="ECO:0000313" key="9">
    <source>
        <dbReference type="Proteomes" id="UP000316649"/>
    </source>
</evidence>
<dbReference type="RefSeq" id="WP_144359359.1">
    <property type="nucleotide sequence ID" value="NZ_VMNH01000014.1"/>
</dbReference>
<feature type="transmembrane region" description="Helical" evidence="6">
    <location>
        <begin position="153"/>
        <end position="170"/>
    </location>
</feature>
<evidence type="ECO:0000313" key="8">
    <source>
        <dbReference type="EMBL" id="TVO73002.1"/>
    </source>
</evidence>
<keyword evidence="3" id="KW-0864">Zinc transport</keyword>
<feature type="transmembrane region" description="Helical" evidence="6">
    <location>
        <begin position="112"/>
        <end position="133"/>
    </location>
</feature>
<dbReference type="Proteomes" id="UP000316649">
    <property type="component" value="Unassembled WGS sequence"/>
</dbReference>
<feature type="transmembrane region" description="Helical" evidence="6">
    <location>
        <begin position="86"/>
        <end position="106"/>
    </location>
</feature>
<keyword evidence="3" id="KW-0406">Ion transport</keyword>
<evidence type="ECO:0000256" key="3">
    <source>
        <dbReference type="ARBA" id="ARBA00022906"/>
    </source>
</evidence>
<evidence type="ECO:0000256" key="5">
    <source>
        <dbReference type="ARBA" id="ARBA00023136"/>
    </source>
</evidence>
<dbReference type="InterPro" id="IPR058533">
    <property type="entry name" value="Cation_efflux_TM"/>
</dbReference>
<dbReference type="PANTHER" id="PTHR11562">
    <property type="entry name" value="CATION EFFLUX PROTEIN/ ZINC TRANSPORTER"/>
    <property type="match status" value="1"/>
</dbReference>
<dbReference type="OrthoDB" id="9799649at2"/>
<keyword evidence="2 6" id="KW-0812">Transmembrane</keyword>
<dbReference type="PANTHER" id="PTHR11562:SF17">
    <property type="entry name" value="RE54080P-RELATED"/>
    <property type="match status" value="1"/>
</dbReference>
<feature type="transmembrane region" description="Helical" evidence="6">
    <location>
        <begin position="56"/>
        <end position="74"/>
    </location>
</feature>
<protein>
    <submittedName>
        <fullName evidence="8">Cation transporter</fullName>
    </submittedName>
</protein>
<dbReference type="SUPFAM" id="SSF161111">
    <property type="entry name" value="Cation efflux protein transmembrane domain-like"/>
    <property type="match status" value="1"/>
</dbReference>
<accession>A0A557S6I1</accession>
<evidence type="ECO:0000256" key="4">
    <source>
        <dbReference type="ARBA" id="ARBA00022989"/>
    </source>
</evidence>
<feature type="transmembrane region" description="Helical" evidence="6">
    <location>
        <begin position="21"/>
        <end position="44"/>
    </location>
</feature>
<dbReference type="GO" id="GO:0005886">
    <property type="term" value="C:plasma membrane"/>
    <property type="evidence" value="ECO:0007669"/>
    <property type="project" value="TreeGrafter"/>
</dbReference>
<dbReference type="InterPro" id="IPR027469">
    <property type="entry name" value="Cation_efflux_TMD_sf"/>
</dbReference>
<keyword evidence="9" id="KW-1185">Reference proteome</keyword>
<dbReference type="GO" id="GO:0005385">
    <property type="term" value="F:zinc ion transmembrane transporter activity"/>
    <property type="evidence" value="ECO:0007669"/>
    <property type="project" value="TreeGrafter"/>
</dbReference>
<reference evidence="8 9" key="1">
    <citation type="submission" date="2019-07" db="EMBL/GenBank/DDBJ databases">
        <title>The pathways for chlorine oxyanion respiration interact through the shared metabolite chlorate.</title>
        <authorList>
            <person name="Barnum T.P."/>
            <person name="Cheng Y."/>
            <person name="Hill K.A."/>
            <person name="Lucas L.N."/>
            <person name="Carlson H.K."/>
            <person name="Coates J.D."/>
        </authorList>
    </citation>
    <scope>NUCLEOTIDE SEQUENCE [LARGE SCALE GENOMIC DNA]</scope>
    <source>
        <strain evidence="8 9">BK-1</strain>
    </source>
</reference>
<feature type="transmembrane region" description="Helical" evidence="6">
    <location>
        <begin position="176"/>
        <end position="194"/>
    </location>
</feature>
<feature type="domain" description="Cation efflux protein transmembrane" evidence="7">
    <location>
        <begin position="23"/>
        <end position="201"/>
    </location>
</feature>
<evidence type="ECO:0000256" key="6">
    <source>
        <dbReference type="SAM" id="Phobius"/>
    </source>
</evidence>
<organism evidence="8 9">
    <name type="scientific">Sedimenticola selenatireducens</name>
    <dbReference type="NCBI Taxonomy" id="191960"/>
    <lineage>
        <taxon>Bacteria</taxon>
        <taxon>Pseudomonadati</taxon>
        <taxon>Pseudomonadota</taxon>
        <taxon>Gammaproteobacteria</taxon>
        <taxon>Chromatiales</taxon>
        <taxon>Sedimenticolaceae</taxon>
        <taxon>Sedimenticola</taxon>
    </lineage>
</organism>
<keyword evidence="3" id="KW-0813">Transport</keyword>
<comment type="subcellular location">
    <subcellularLocation>
        <location evidence="1">Membrane</location>
        <topology evidence="1">Multi-pass membrane protein</topology>
    </subcellularLocation>
</comment>
<proteinExistence type="predicted"/>